<dbReference type="eggNOG" id="COG3209">
    <property type="taxonomic scope" value="Bacteria"/>
</dbReference>
<evidence type="ECO:0000313" key="2">
    <source>
        <dbReference type="Proteomes" id="UP000001889"/>
    </source>
</evidence>
<dbReference type="KEGG" id="cro:ROD_23591"/>
<evidence type="ECO:0000313" key="1">
    <source>
        <dbReference type="EMBL" id="CBG89105.1"/>
    </source>
</evidence>
<dbReference type="EMBL" id="FN543502">
    <property type="protein sequence ID" value="CBG89105.1"/>
    <property type="molecule type" value="Genomic_DNA"/>
</dbReference>
<accession>D2TSD9</accession>
<dbReference type="AlphaFoldDB" id="D2TSD9"/>
<sequence length="132" mass="14101">MWAFAIPAILEGVNWLLVGSAAAGGAVLATSGDSEQSNARNENLLNCKEKKTCPPCETVSGKIVAKGTTGYRHDLVPPGKPHYPFTGDHYNLYKANQNPNNCRCFWKETGAADASNGLPPPVGSIPIEPFIF</sequence>
<keyword evidence="2" id="KW-1185">Reference proteome</keyword>
<protein>
    <submittedName>
        <fullName evidence="1">Uncharacterized protein</fullName>
    </submittedName>
</protein>
<name>D2TSD9_CITRI</name>
<dbReference type="STRING" id="637910.ROD_23591"/>
<dbReference type="Proteomes" id="UP000001889">
    <property type="component" value="Chromosome"/>
</dbReference>
<proteinExistence type="predicted"/>
<reference evidence="1 2" key="1">
    <citation type="journal article" date="2010" name="J. Bacteriol.">
        <title>The Citrobacter rodentium genome sequence reveals convergent evolution with human pathogenic Escherichia coli.</title>
        <authorList>
            <person name="Petty N.K."/>
            <person name="Bulgin R."/>
            <person name="Crepin V.F."/>
            <person name="Cerdeno-Tarraga A.M."/>
            <person name="Schroeder G.N."/>
            <person name="Quail M.A."/>
            <person name="Lennard N."/>
            <person name="Corton C."/>
            <person name="Barron A."/>
            <person name="Clark L."/>
            <person name="Toribio A.L."/>
            <person name="Parkhill J."/>
            <person name="Dougan G."/>
            <person name="Frankel G."/>
            <person name="Thomson N.R."/>
        </authorList>
    </citation>
    <scope>NUCLEOTIDE SEQUENCE [LARGE SCALE GENOMIC DNA]</scope>
    <source>
        <strain evidence="1 2">ICC168</strain>
    </source>
</reference>
<dbReference type="HOGENOM" id="CLU_1913370_0_0_6"/>
<gene>
    <name evidence="1" type="ordered locus">ROD_23591</name>
</gene>
<organism evidence="1 2">
    <name type="scientific">Citrobacter rodentium (strain ICC168)</name>
    <name type="common">Citrobacter freundii biotype 4280</name>
    <dbReference type="NCBI Taxonomy" id="637910"/>
    <lineage>
        <taxon>Bacteria</taxon>
        <taxon>Pseudomonadati</taxon>
        <taxon>Pseudomonadota</taxon>
        <taxon>Gammaproteobacteria</taxon>
        <taxon>Enterobacterales</taxon>
        <taxon>Enterobacteriaceae</taxon>
        <taxon>Citrobacter</taxon>
    </lineage>
</organism>